<comment type="caution">
    <text evidence="1">The sequence shown here is derived from an EMBL/GenBank/DDBJ whole genome shotgun (WGS) entry which is preliminary data.</text>
</comment>
<dbReference type="AlphaFoldDB" id="A0A0F9TE41"/>
<dbReference type="SUPFAM" id="SSF74784">
    <property type="entry name" value="Translin"/>
    <property type="match status" value="1"/>
</dbReference>
<proteinExistence type="predicted"/>
<dbReference type="EMBL" id="LAZR01001286">
    <property type="protein sequence ID" value="KKN47266.1"/>
    <property type="molecule type" value="Genomic_DNA"/>
</dbReference>
<gene>
    <name evidence="1" type="ORF">LCGC14_0664490</name>
</gene>
<dbReference type="CDD" id="cd14820">
    <property type="entry name" value="TRAX"/>
    <property type="match status" value="1"/>
</dbReference>
<dbReference type="GO" id="GO:0043565">
    <property type="term" value="F:sequence-specific DNA binding"/>
    <property type="evidence" value="ECO:0007669"/>
    <property type="project" value="InterPro"/>
</dbReference>
<evidence type="ECO:0000313" key="1">
    <source>
        <dbReference type="EMBL" id="KKN47266.1"/>
    </source>
</evidence>
<reference evidence="1" key="1">
    <citation type="journal article" date="2015" name="Nature">
        <title>Complex archaea that bridge the gap between prokaryotes and eukaryotes.</title>
        <authorList>
            <person name="Spang A."/>
            <person name="Saw J.H."/>
            <person name="Jorgensen S.L."/>
            <person name="Zaremba-Niedzwiedzka K."/>
            <person name="Martijn J."/>
            <person name="Lind A.E."/>
            <person name="van Eijk R."/>
            <person name="Schleper C."/>
            <person name="Guy L."/>
            <person name="Ettema T.J."/>
        </authorList>
    </citation>
    <scope>NUCLEOTIDE SEQUENCE</scope>
</reference>
<name>A0A0F9TE41_9ZZZZ</name>
<dbReference type="Gene3D" id="1.20.58.2140">
    <property type="match status" value="1"/>
</dbReference>
<dbReference type="InterPro" id="IPR002848">
    <property type="entry name" value="Translin_fam"/>
</dbReference>
<dbReference type="InterPro" id="IPR036081">
    <property type="entry name" value="Translin_sf"/>
</dbReference>
<dbReference type="Pfam" id="PF01997">
    <property type="entry name" value="Translin"/>
    <property type="match status" value="1"/>
</dbReference>
<accession>A0A0F9TE41</accession>
<protein>
    <recommendedName>
        <fullName evidence="2">Translin family protein</fullName>
    </recommendedName>
</protein>
<sequence length="203" mass="23765">MNLKNTFTEISKNLEILYHDREEILRLSRKIVRDCSISIKHIHRKEFIIYHEKIDNVKKVHKQLVECVNRNPGLFFKYLKTPEQEFTESVIFYSIVNKEALPTPSDLKINPINYILGLADVVGELRRFALDSMRNSQVEDLNDILESMDEIYTHLFSLDYPSGLTQDLRHKIDVARNIIEKTRGDVSLAIQMNDLKSCLPDKF</sequence>
<evidence type="ECO:0008006" key="2">
    <source>
        <dbReference type="Google" id="ProtNLM"/>
    </source>
</evidence>
<organism evidence="1">
    <name type="scientific">marine sediment metagenome</name>
    <dbReference type="NCBI Taxonomy" id="412755"/>
    <lineage>
        <taxon>unclassified sequences</taxon>
        <taxon>metagenomes</taxon>
        <taxon>ecological metagenomes</taxon>
    </lineage>
</organism>
<dbReference type="PANTHER" id="PTHR10741">
    <property type="entry name" value="TRANSLIN AND TRANSLIN ASSOCIATED PROTEIN X"/>
    <property type="match status" value="1"/>
</dbReference>